<evidence type="ECO:0000259" key="11">
    <source>
        <dbReference type="PROSITE" id="PS51845"/>
    </source>
</evidence>
<feature type="binding site" evidence="8">
    <location>
        <begin position="204"/>
        <end position="208"/>
    </location>
    <ligand>
        <name>AMP</name>
        <dbReference type="ChEBI" id="CHEBI:456215"/>
    </ligand>
</feature>
<keyword evidence="13" id="KW-1185">Reference proteome</keyword>
<reference evidence="13" key="1">
    <citation type="submission" date="2011-05" db="EMBL/GenBank/DDBJ databases">
        <authorList>
            <person name="Richards S.R."/>
            <person name="Qu J."/>
            <person name="Jiang H."/>
            <person name="Jhangiani S.N."/>
            <person name="Agravi P."/>
            <person name="Goodspeed R."/>
            <person name="Gross S."/>
            <person name="Mandapat C."/>
            <person name="Jackson L."/>
            <person name="Mathew T."/>
            <person name="Pu L."/>
            <person name="Thornton R."/>
            <person name="Saada N."/>
            <person name="Wilczek-Boney K.B."/>
            <person name="Lee S."/>
            <person name="Kovar C."/>
            <person name="Wu Y."/>
            <person name="Scherer S.E."/>
            <person name="Worley K.C."/>
            <person name="Muzny D.M."/>
            <person name="Gibbs R."/>
        </authorList>
    </citation>
    <scope>NUCLEOTIDE SEQUENCE</scope>
    <source>
        <strain evidence="13">Brora</strain>
    </source>
</reference>
<evidence type="ECO:0000256" key="9">
    <source>
        <dbReference type="PIRSR" id="PIRSR623088-3"/>
    </source>
</evidence>
<evidence type="ECO:0000256" key="1">
    <source>
        <dbReference type="ARBA" id="ARBA00000583"/>
    </source>
</evidence>
<dbReference type="Gene3D" id="1.10.1300.10">
    <property type="entry name" value="3'5'-cyclic nucleotide phosphodiesterase, catalytic domain"/>
    <property type="match status" value="1"/>
</dbReference>
<dbReference type="PROSITE" id="PS00126">
    <property type="entry name" value="PDEASE_I_1"/>
    <property type="match status" value="1"/>
</dbReference>
<evidence type="ECO:0000256" key="6">
    <source>
        <dbReference type="ARBA" id="ARBA00061167"/>
    </source>
</evidence>
<dbReference type="EnsemblMetazoa" id="SMAR013510-RA">
    <property type="protein sequence ID" value="SMAR013510-PA"/>
    <property type="gene ID" value="SMAR013510"/>
</dbReference>
<dbReference type="AlphaFoldDB" id="T1JI29"/>
<feature type="binding site" evidence="9">
    <location>
        <position position="245"/>
    </location>
    <ligand>
        <name>Zn(2+)</name>
        <dbReference type="ChEBI" id="CHEBI:29105"/>
        <label>2</label>
    </ligand>
</feature>
<comment type="catalytic activity">
    <reaction evidence="1">
        <text>3',5'-cyclic GMP + H2O = GMP + H(+)</text>
        <dbReference type="Rhea" id="RHEA:16957"/>
        <dbReference type="ChEBI" id="CHEBI:15377"/>
        <dbReference type="ChEBI" id="CHEBI:15378"/>
        <dbReference type="ChEBI" id="CHEBI:57746"/>
        <dbReference type="ChEBI" id="CHEBI:58115"/>
        <dbReference type="EC" id="3.1.4.35"/>
    </reaction>
</comment>
<feature type="active site" description="Proton donor" evidence="7">
    <location>
        <position position="204"/>
    </location>
</feature>
<feature type="domain" description="PDEase" evidence="11">
    <location>
        <begin position="128"/>
        <end position="449"/>
    </location>
</feature>
<organism evidence="12 13">
    <name type="scientific">Strigamia maritima</name>
    <name type="common">European centipede</name>
    <name type="synonym">Geophilus maritimus</name>
    <dbReference type="NCBI Taxonomy" id="126957"/>
    <lineage>
        <taxon>Eukaryota</taxon>
        <taxon>Metazoa</taxon>
        <taxon>Ecdysozoa</taxon>
        <taxon>Arthropoda</taxon>
        <taxon>Myriapoda</taxon>
        <taxon>Chilopoda</taxon>
        <taxon>Pleurostigmophora</taxon>
        <taxon>Geophilomorpha</taxon>
        <taxon>Linotaeniidae</taxon>
        <taxon>Strigamia</taxon>
    </lineage>
</organism>
<evidence type="ECO:0000256" key="3">
    <source>
        <dbReference type="ARBA" id="ARBA00022723"/>
    </source>
</evidence>
<sequence>MGIGASFSHRQPIEPIKEIYVDDGQSKIHKIVISDGMTAAQLEDILASSTGCDRHLPIILLRSDGLLVGLNPVSAIPKNNAGQPYKVQLVYDNAAYKQLTTNISKMFQEISDIKGILQLHKSLTEKFTVPETINFQEFLVTDSVKESLRSPSFDVWHFQYNDFISMLEFMFRDINTTENINVHPTTLRKWLMCVKENYRDVPFHNFRHSFSVAQMMYSVMHICQLENYFSRFELGVLFISCICHDLDHPGLTNSYQVNARTELALRYNDQSPLENHHCMMTFRILSQPELNLFFNSSVNEFRQARKLIIQLILATDMSKHKEIVTEYNRLANNIEWSNEQHRLLLLQMIIKLCDLSNEVRPTESADSWLDTLLQEYFSEGDLNRKEGLAVEPLMDRHTMNKPKAQIGFIRYVLIPLYENLGKLFPQINESLLPKLESALKMYEEMEKQPGVVLSPKISIPKTITERRISIKMGTELKHPEGS</sequence>
<dbReference type="GO" id="GO:0046872">
    <property type="term" value="F:metal ion binding"/>
    <property type="evidence" value="ECO:0007669"/>
    <property type="project" value="UniProtKB-KW"/>
</dbReference>
<dbReference type="GO" id="GO:0007165">
    <property type="term" value="P:signal transduction"/>
    <property type="evidence" value="ECO:0007669"/>
    <property type="project" value="InterPro"/>
</dbReference>
<protein>
    <recommendedName>
        <fullName evidence="10">Phosphodiesterase</fullName>
        <ecNumber evidence="10">3.1.4.-</ecNumber>
    </recommendedName>
</protein>
<keyword evidence="2" id="KW-0140">cGMP</keyword>
<dbReference type="CDD" id="cd00077">
    <property type="entry name" value="HDc"/>
    <property type="match status" value="1"/>
</dbReference>
<feature type="binding site" evidence="9">
    <location>
        <position position="208"/>
    </location>
    <ligand>
        <name>Zn(2+)</name>
        <dbReference type="ChEBI" id="CHEBI:29105"/>
        <label>1</label>
    </ligand>
</feature>
<dbReference type="PROSITE" id="PS51845">
    <property type="entry name" value="PDEASE_I_2"/>
    <property type="match status" value="1"/>
</dbReference>
<accession>T1JI29</accession>
<dbReference type="PRINTS" id="PR00387">
    <property type="entry name" value="PDIESTERASE1"/>
</dbReference>
<dbReference type="STRING" id="126957.T1JI29"/>
<comment type="pathway">
    <text evidence="5">Purine metabolism; 3',5'-cyclic GMP degradation; GMP from 3',5'-cyclic GMP: step 1/1.</text>
</comment>
<dbReference type="InterPro" id="IPR036971">
    <property type="entry name" value="PDEase_catalytic_dom_sf"/>
</dbReference>
<evidence type="ECO:0000256" key="8">
    <source>
        <dbReference type="PIRSR" id="PIRSR623088-2"/>
    </source>
</evidence>
<dbReference type="InterPro" id="IPR023174">
    <property type="entry name" value="PDEase_CS"/>
</dbReference>
<name>T1JI29_STRMM</name>
<dbReference type="EC" id="3.1.4.-" evidence="10"/>
<evidence type="ECO:0000256" key="4">
    <source>
        <dbReference type="ARBA" id="ARBA00022801"/>
    </source>
</evidence>
<evidence type="ECO:0000256" key="10">
    <source>
        <dbReference type="RuleBase" id="RU363067"/>
    </source>
</evidence>
<proteinExistence type="inferred from homology"/>
<feature type="binding site" evidence="9">
    <location>
        <position position="244"/>
    </location>
    <ligand>
        <name>Zn(2+)</name>
        <dbReference type="ChEBI" id="CHEBI:29105"/>
        <label>1</label>
    </ligand>
</feature>
<dbReference type="InterPro" id="IPR002073">
    <property type="entry name" value="PDEase_catalytic_dom"/>
</dbReference>
<dbReference type="HOGENOM" id="CLU_032104_1_0_1"/>
<feature type="binding site" evidence="8">
    <location>
        <position position="245"/>
    </location>
    <ligand>
        <name>AMP</name>
        <dbReference type="ChEBI" id="CHEBI:456215"/>
    </ligand>
</feature>
<feature type="binding site" evidence="8">
    <location>
        <position position="354"/>
    </location>
    <ligand>
        <name>AMP</name>
        <dbReference type="ChEBI" id="CHEBI:456215"/>
    </ligand>
</feature>
<dbReference type="PhylomeDB" id="T1JI29"/>
<comment type="cofactor">
    <cofactor evidence="10">
        <name>a divalent metal cation</name>
        <dbReference type="ChEBI" id="CHEBI:60240"/>
    </cofactor>
    <text evidence="10">Binds 2 divalent metal cations per subunit. Site 1 may preferentially bind zinc ions, while site 2 has a preference for magnesium and/or manganese ions.</text>
</comment>
<dbReference type="InterPro" id="IPR003607">
    <property type="entry name" value="HD/PDEase_dom"/>
</dbReference>
<keyword evidence="4 10" id="KW-0378">Hydrolase</keyword>
<dbReference type="eggNOG" id="KOG3689">
    <property type="taxonomic scope" value="Eukaryota"/>
</dbReference>
<evidence type="ECO:0000313" key="13">
    <source>
        <dbReference type="Proteomes" id="UP000014500"/>
    </source>
</evidence>
<dbReference type="SUPFAM" id="SSF109604">
    <property type="entry name" value="HD-domain/PDEase-like"/>
    <property type="match status" value="1"/>
</dbReference>
<feature type="binding site" evidence="9">
    <location>
        <position position="354"/>
    </location>
    <ligand>
        <name>Zn(2+)</name>
        <dbReference type="ChEBI" id="CHEBI:29105"/>
        <label>1</label>
    </ligand>
</feature>
<keyword evidence="3 9" id="KW-0479">Metal-binding</keyword>
<dbReference type="SMART" id="SM00471">
    <property type="entry name" value="HDc"/>
    <property type="match status" value="1"/>
</dbReference>
<evidence type="ECO:0000313" key="12">
    <source>
        <dbReference type="EnsemblMetazoa" id="SMAR013510-PA"/>
    </source>
</evidence>
<dbReference type="EMBL" id="JH431485">
    <property type="status" value="NOT_ANNOTATED_CDS"/>
    <property type="molecule type" value="Genomic_DNA"/>
</dbReference>
<evidence type="ECO:0000256" key="7">
    <source>
        <dbReference type="PIRSR" id="PIRSR623088-1"/>
    </source>
</evidence>
<reference evidence="12" key="2">
    <citation type="submission" date="2015-02" db="UniProtKB">
        <authorList>
            <consortium name="EnsemblMetazoa"/>
        </authorList>
    </citation>
    <scope>IDENTIFICATION</scope>
</reference>
<comment type="similarity">
    <text evidence="6">Belongs to the cyclic nucleotide phosphodiesterase family. PDE9 subfamily.</text>
</comment>
<feature type="binding site" evidence="9">
    <location>
        <position position="245"/>
    </location>
    <ligand>
        <name>Zn(2+)</name>
        <dbReference type="ChEBI" id="CHEBI:29105"/>
        <label>1</label>
    </ligand>
</feature>
<dbReference type="Proteomes" id="UP000014500">
    <property type="component" value="Unassembled WGS sequence"/>
</dbReference>
<feature type="binding site" evidence="8">
    <location>
        <position position="405"/>
    </location>
    <ligand>
        <name>AMP</name>
        <dbReference type="ChEBI" id="CHEBI:456215"/>
    </ligand>
</feature>
<dbReference type="FunFam" id="1.10.1300.10:FF:000006">
    <property type="entry name" value="Phosphodiesterase 9A"/>
    <property type="match status" value="1"/>
</dbReference>
<evidence type="ECO:0000256" key="5">
    <source>
        <dbReference type="ARBA" id="ARBA00037913"/>
    </source>
</evidence>
<dbReference type="Pfam" id="PF00233">
    <property type="entry name" value="PDEase_I"/>
    <property type="match status" value="1"/>
</dbReference>
<dbReference type="InterPro" id="IPR023088">
    <property type="entry name" value="PDEase"/>
</dbReference>
<dbReference type="GO" id="GO:0047555">
    <property type="term" value="F:3',5'-cyclic-GMP phosphodiesterase activity"/>
    <property type="evidence" value="ECO:0007669"/>
    <property type="project" value="UniProtKB-EC"/>
</dbReference>
<dbReference type="PANTHER" id="PTHR11347">
    <property type="entry name" value="CYCLIC NUCLEOTIDE PHOSPHODIESTERASE"/>
    <property type="match status" value="1"/>
</dbReference>
<dbReference type="OMA" id="CIRAFRI"/>
<evidence type="ECO:0000256" key="2">
    <source>
        <dbReference type="ARBA" id="ARBA00022535"/>
    </source>
</evidence>